<dbReference type="Gene3D" id="1.10.30.10">
    <property type="entry name" value="High mobility group box domain"/>
    <property type="match status" value="1"/>
</dbReference>
<dbReference type="VEuPathDB" id="FungiDB:RhiirA1_448722"/>
<accession>A0A2N0SJ45</accession>
<proteinExistence type="predicted"/>
<reference evidence="1 2" key="1">
    <citation type="submission" date="2017-10" db="EMBL/GenBank/DDBJ databases">
        <title>Extensive intraspecific genome diversity in a model arbuscular mycorrhizal fungus.</title>
        <authorList>
            <person name="Chen E.C.H."/>
            <person name="Morin E."/>
            <person name="Baudet D."/>
            <person name="Noel J."/>
            <person name="Ndikumana S."/>
            <person name="Charron P."/>
            <person name="St-Onge C."/>
            <person name="Giorgi J."/>
            <person name="Grigoriev I.V."/>
            <person name="Roux C."/>
            <person name="Martin F.M."/>
            <person name="Corradi N."/>
        </authorList>
    </citation>
    <scope>NUCLEOTIDE SEQUENCE [LARGE SCALE GENOMIC DNA]</scope>
    <source>
        <strain evidence="1 2">A1</strain>
    </source>
</reference>
<dbReference type="AlphaFoldDB" id="A0A2N0SJ45"/>
<evidence type="ECO:0000313" key="1">
    <source>
        <dbReference type="EMBL" id="PKC75536.1"/>
    </source>
</evidence>
<protein>
    <recommendedName>
        <fullName evidence="3">MATA-HMG</fullName>
    </recommendedName>
</protein>
<comment type="caution">
    <text evidence="1">The sequence shown here is derived from an EMBL/GenBank/DDBJ whole genome shotgun (WGS) entry which is preliminary data.</text>
</comment>
<evidence type="ECO:0008006" key="3">
    <source>
        <dbReference type="Google" id="ProtNLM"/>
    </source>
</evidence>
<name>A0A2N0SJ45_9GLOM</name>
<dbReference type="SUPFAM" id="SSF47095">
    <property type="entry name" value="HMG-box"/>
    <property type="match status" value="1"/>
</dbReference>
<dbReference type="VEuPathDB" id="FungiDB:FUN_013199"/>
<dbReference type="EMBL" id="LLXH01000021">
    <property type="protein sequence ID" value="PKC75536.1"/>
    <property type="molecule type" value="Genomic_DNA"/>
</dbReference>
<dbReference type="Proteomes" id="UP000232688">
    <property type="component" value="Unassembled WGS sequence"/>
</dbReference>
<organism evidence="1 2">
    <name type="scientific">Rhizophagus irregularis</name>
    <dbReference type="NCBI Taxonomy" id="588596"/>
    <lineage>
        <taxon>Eukaryota</taxon>
        <taxon>Fungi</taxon>
        <taxon>Fungi incertae sedis</taxon>
        <taxon>Mucoromycota</taxon>
        <taxon>Glomeromycotina</taxon>
        <taxon>Glomeromycetes</taxon>
        <taxon>Glomerales</taxon>
        <taxon>Glomeraceae</taxon>
        <taxon>Rhizophagus</taxon>
    </lineage>
</organism>
<dbReference type="InterPro" id="IPR036910">
    <property type="entry name" value="HMG_box_dom_sf"/>
</dbReference>
<evidence type="ECO:0000313" key="2">
    <source>
        <dbReference type="Proteomes" id="UP000232688"/>
    </source>
</evidence>
<sequence length="364" mass="42528">MDQFILNQFVSDKPRPCYKVLLSEREVSNITVPLIIVLCPEKNKYLSWEMCSPQQIAEKRKKIIRVNAFTIFRSDCNKAILESQGFVKNFHRNEIAKAIADIWNITDENVKNEYCKLSKSVQKLRNDFDLTRRFSFLRKATCSYKSSALQQSLLKNSHASLNSDKSQMKSQKGPDIFQNDGGKRLNNIKVTIRICLFEKQTRYRELMNYDILWLHSRNLHVGFTGALEKKAHKTVYGLGADEKELYGIETGKNETRMFLENKLKNYLRYLRENRAKLQMTKTSKILESFIPTRPKGIESFKYDLNEERPKEIESFKYGLNEESIHLPPLNFISFNASPMDTSFKIEKNDPFTSYQLAPTFFNDS</sequence>
<reference evidence="1 2" key="2">
    <citation type="submission" date="2017-10" db="EMBL/GenBank/DDBJ databases">
        <title>Genome analyses suggest a sexual origin of heterokaryosis in a supposedly ancient asexual fungus.</title>
        <authorList>
            <person name="Corradi N."/>
            <person name="Sedzielewska K."/>
            <person name="Noel J."/>
            <person name="Charron P."/>
            <person name="Farinelli L."/>
            <person name="Marton T."/>
            <person name="Kruger M."/>
            <person name="Pelin A."/>
            <person name="Brachmann A."/>
            <person name="Corradi N."/>
        </authorList>
    </citation>
    <scope>NUCLEOTIDE SEQUENCE [LARGE SCALE GENOMIC DNA]</scope>
    <source>
        <strain evidence="1 2">A1</strain>
    </source>
</reference>
<gene>
    <name evidence="1" type="ORF">RhiirA1_448722</name>
</gene>